<reference evidence="2" key="1">
    <citation type="submission" date="2017-09" db="EMBL/GenBank/DDBJ databases">
        <title>Complete Genome Sequence of ansamitocin-producing Bacterium Actinosynnema pretiosum X47.</title>
        <authorList>
            <person name="Cao G."/>
            <person name="Zong G."/>
            <person name="Zhong C."/>
            <person name="Fu J."/>
        </authorList>
    </citation>
    <scope>NUCLEOTIDE SEQUENCE [LARGE SCALE GENOMIC DNA]</scope>
    <source>
        <strain evidence="2">X47</strain>
    </source>
</reference>
<organism evidence="2 3">
    <name type="scientific">Actinosynnema pretiosum</name>
    <dbReference type="NCBI Taxonomy" id="42197"/>
    <lineage>
        <taxon>Bacteria</taxon>
        <taxon>Bacillati</taxon>
        <taxon>Actinomycetota</taxon>
        <taxon>Actinomycetes</taxon>
        <taxon>Pseudonocardiales</taxon>
        <taxon>Pseudonocardiaceae</taxon>
        <taxon>Actinosynnema</taxon>
    </lineage>
</organism>
<dbReference type="KEGG" id="apre:CNX65_25020"/>
<evidence type="ECO:0000313" key="2">
    <source>
        <dbReference type="EMBL" id="ATE56134.1"/>
    </source>
</evidence>
<proteinExistence type="predicted"/>
<gene>
    <name evidence="2" type="ORF">CNX65_25020</name>
</gene>
<accession>A0A290ZAX7</accession>
<sequence>MSAEQVERYPLRGIGKRLAATLTVLGGTVGALATVGAITAEQDSAVRALLAAVAALLPAVTAALTAFGVVRAGEEVVTPVADPRDDAGRALKAVTPLGDSATFRHL</sequence>
<evidence type="ECO:0008006" key="4">
    <source>
        <dbReference type="Google" id="ProtNLM"/>
    </source>
</evidence>
<keyword evidence="1" id="KW-1133">Transmembrane helix</keyword>
<name>A0A290ZAX7_9PSEU</name>
<keyword evidence="1" id="KW-0472">Membrane</keyword>
<keyword evidence="1" id="KW-0812">Transmembrane</keyword>
<evidence type="ECO:0000313" key="3">
    <source>
        <dbReference type="Proteomes" id="UP000218505"/>
    </source>
</evidence>
<dbReference type="RefSeq" id="WP_096495955.1">
    <property type="nucleotide sequence ID" value="NZ_CP023445.1"/>
</dbReference>
<feature type="transmembrane region" description="Helical" evidence="1">
    <location>
        <begin position="18"/>
        <end position="40"/>
    </location>
</feature>
<keyword evidence="3" id="KW-1185">Reference proteome</keyword>
<dbReference type="EMBL" id="CP023445">
    <property type="protein sequence ID" value="ATE56134.1"/>
    <property type="molecule type" value="Genomic_DNA"/>
</dbReference>
<feature type="transmembrane region" description="Helical" evidence="1">
    <location>
        <begin position="46"/>
        <end position="70"/>
    </location>
</feature>
<dbReference type="AlphaFoldDB" id="A0A290ZAX7"/>
<dbReference type="Proteomes" id="UP000218505">
    <property type="component" value="Chromosome"/>
</dbReference>
<protein>
    <recommendedName>
        <fullName evidence="4">Holin</fullName>
    </recommendedName>
</protein>
<evidence type="ECO:0000256" key="1">
    <source>
        <dbReference type="SAM" id="Phobius"/>
    </source>
</evidence>